<keyword evidence="1" id="KW-0812">Transmembrane</keyword>
<evidence type="ECO:0008006" key="3">
    <source>
        <dbReference type="Google" id="ProtNLM"/>
    </source>
</evidence>
<accession>A0A1J5TIF5</accession>
<keyword evidence="1" id="KW-0472">Membrane</keyword>
<sequence length="382" mass="39582">MRSHKTHSVLSQAGFTLVEIMVGLAIGLLATIVIMQVFSVFETQKRTTTGSADAQTNGNIALYEIQRELQMAGYPLIPYGQPGIADSALECASLNINGVNDMTTPNRLSPLVISDGGASGGSDSITIRYGSSLNGGIPVQITAAPVPSASLPSPAIDVPVTSNLGCSNSDIALIINGGNCAMTAVAASGVPVATSGVPSTTTTVTLTNNPALPANIAVANALFSCLGNNWNEITYAVNTATGNLERTAGGVTTPMVAGIVNLQAQYGVAATATSNQVSQWVDATGAWATPGMTLANRNRIKAIRLAVVARNAKLETSVVTNGCSPSLPNGPCSWDATSANPPTASPAPAIDLRAYPNWQQYRYRVFDSITPLRNMVWYKGTL</sequence>
<reference evidence="2" key="1">
    <citation type="submission" date="2016-10" db="EMBL/GenBank/DDBJ databases">
        <title>Sequence of Gallionella enrichment culture.</title>
        <authorList>
            <person name="Poehlein A."/>
            <person name="Muehling M."/>
            <person name="Daniel R."/>
        </authorList>
    </citation>
    <scope>NUCLEOTIDE SEQUENCE</scope>
</reference>
<dbReference type="GO" id="GO:0043683">
    <property type="term" value="P:type IV pilus assembly"/>
    <property type="evidence" value="ECO:0007669"/>
    <property type="project" value="InterPro"/>
</dbReference>
<dbReference type="NCBIfam" id="TIGR02532">
    <property type="entry name" value="IV_pilin_GFxxxE"/>
    <property type="match status" value="1"/>
</dbReference>
<feature type="transmembrane region" description="Helical" evidence="1">
    <location>
        <begin position="20"/>
        <end position="41"/>
    </location>
</feature>
<organism evidence="2">
    <name type="scientific">mine drainage metagenome</name>
    <dbReference type="NCBI Taxonomy" id="410659"/>
    <lineage>
        <taxon>unclassified sequences</taxon>
        <taxon>metagenomes</taxon>
        <taxon>ecological metagenomes</taxon>
    </lineage>
</organism>
<dbReference type="EMBL" id="MLJW01000001">
    <property type="protein sequence ID" value="OIR19939.1"/>
    <property type="molecule type" value="Genomic_DNA"/>
</dbReference>
<dbReference type="InterPro" id="IPR032092">
    <property type="entry name" value="PilW"/>
</dbReference>
<dbReference type="PROSITE" id="PS00409">
    <property type="entry name" value="PROKAR_NTER_METHYL"/>
    <property type="match status" value="1"/>
</dbReference>
<dbReference type="InterPro" id="IPR045584">
    <property type="entry name" value="Pilin-like"/>
</dbReference>
<dbReference type="Pfam" id="PF07963">
    <property type="entry name" value="N_methyl"/>
    <property type="match status" value="1"/>
</dbReference>
<dbReference type="InterPro" id="IPR012902">
    <property type="entry name" value="N_methyl_site"/>
</dbReference>
<evidence type="ECO:0000313" key="2">
    <source>
        <dbReference type="EMBL" id="OIR19939.1"/>
    </source>
</evidence>
<dbReference type="AlphaFoldDB" id="A0A1J5TIF5"/>
<name>A0A1J5TIF5_9ZZZZ</name>
<keyword evidence="1" id="KW-1133">Transmembrane helix</keyword>
<dbReference type="SUPFAM" id="SSF54523">
    <property type="entry name" value="Pili subunits"/>
    <property type="match status" value="1"/>
</dbReference>
<evidence type="ECO:0000256" key="1">
    <source>
        <dbReference type="SAM" id="Phobius"/>
    </source>
</evidence>
<comment type="caution">
    <text evidence="2">The sequence shown here is derived from an EMBL/GenBank/DDBJ whole genome shotgun (WGS) entry which is preliminary data.</text>
</comment>
<proteinExistence type="predicted"/>
<gene>
    <name evidence="2" type="ORF">GALL_08240</name>
</gene>
<dbReference type="Pfam" id="PF16074">
    <property type="entry name" value="PilW"/>
    <property type="match status" value="1"/>
</dbReference>
<protein>
    <recommendedName>
        <fullName evidence="3">Type IV pilus assembly protein PilW</fullName>
    </recommendedName>
</protein>